<gene>
    <name evidence="1" type="ORF">PTTT1_LOCUS37268</name>
</gene>
<dbReference type="Proteomes" id="UP000836788">
    <property type="component" value="Chromosome 3"/>
</dbReference>
<evidence type="ECO:0000313" key="1">
    <source>
        <dbReference type="EMBL" id="CAG9288013.1"/>
    </source>
</evidence>
<name>A0A8J9TT28_PHATR</name>
<dbReference type="EMBL" id="OU594944">
    <property type="protein sequence ID" value="CAG9288013.1"/>
    <property type="molecule type" value="Genomic_DNA"/>
</dbReference>
<dbReference type="AlphaFoldDB" id="A0A8J9TT28"/>
<reference evidence="1" key="1">
    <citation type="submission" date="2022-02" db="EMBL/GenBank/DDBJ databases">
        <authorList>
            <person name="Giguere J D."/>
        </authorList>
    </citation>
    <scope>NUCLEOTIDE SEQUENCE</scope>
    <source>
        <strain evidence="1">CCAP 1055/1</strain>
    </source>
</reference>
<sequence length="171" mass="19199">MSLLQINAPVRTLAIATSALVLVTSGSMAYKALAEYGWKGILNIIWEGDPFPNLRIHLNILRDIEASFEQEIHAIASLEEALERARLDSVDSGDKALVVRLWQSNIPQTDLRKKLAFLSDTLDKLAFKVDQVPAEIKCNIRQRKKKLSLQAVDLMERTDTLINLFKQAASE</sequence>
<accession>A0A8J9TT28</accession>
<proteinExistence type="predicted"/>
<organism evidence="1">
    <name type="scientific">Phaeodactylum tricornutum</name>
    <name type="common">Diatom</name>
    <dbReference type="NCBI Taxonomy" id="2850"/>
    <lineage>
        <taxon>Eukaryota</taxon>
        <taxon>Sar</taxon>
        <taxon>Stramenopiles</taxon>
        <taxon>Ochrophyta</taxon>
        <taxon>Bacillariophyta</taxon>
        <taxon>Bacillariophyceae</taxon>
        <taxon>Bacillariophycidae</taxon>
        <taxon>Naviculales</taxon>
        <taxon>Phaeodactylaceae</taxon>
        <taxon>Phaeodactylum</taxon>
    </lineage>
</organism>
<protein>
    <submittedName>
        <fullName evidence="1">Uncharacterized protein</fullName>
    </submittedName>
</protein>